<reference evidence="2" key="1">
    <citation type="journal article" date="2022" name="G3 (Bethesda)">
        <title>High quality genome of the basidiomycete yeast Dioszegia hungarica PDD-24b-2 isolated from cloud water.</title>
        <authorList>
            <person name="Jarrige D."/>
            <person name="Haridas S."/>
            <person name="Bleykasten-Grosshans C."/>
            <person name="Joly M."/>
            <person name="Nadalig T."/>
            <person name="Sancelme M."/>
            <person name="Vuilleumier S."/>
            <person name="Grigoriev I.V."/>
            <person name="Amato P."/>
            <person name="Bringel F."/>
        </authorList>
    </citation>
    <scope>NUCLEOTIDE SEQUENCE</scope>
    <source>
        <strain evidence="2">PDD-24b-2</strain>
    </source>
</reference>
<feature type="compositionally biased region" description="Basic residues" evidence="1">
    <location>
        <begin position="166"/>
        <end position="181"/>
    </location>
</feature>
<dbReference type="AlphaFoldDB" id="A0AA38LSB2"/>
<comment type="caution">
    <text evidence="2">The sequence shown here is derived from an EMBL/GenBank/DDBJ whole genome shotgun (WGS) entry which is preliminary data.</text>
</comment>
<dbReference type="GeneID" id="77730415"/>
<keyword evidence="3" id="KW-1185">Reference proteome</keyword>
<dbReference type="EMBL" id="JAKWFO010000014">
    <property type="protein sequence ID" value="KAI9632369.1"/>
    <property type="molecule type" value="Genomic_DNA"/>
</dbReference>
<feature type="compositionally biased region" description="Low complexity" evidence="1">
    <location>
        <begin position="449"/>
        <end position="467"/>
    </location>
</feature>
<evidence type="ECO:0000256" key="1">
    <source>
        <dbReference type="SAM" id="MobiDB-lite"/>
    </source>
</evidence>
<feature type="region of interest" description="Disordered" evidence="1">
    <location>
        <begin position="444"/>
        <end position="467"/>
    </location>
</feature>
<name>A0AA38LSB2_9TREE</name>
<proteinExistence type="predicted"/>
<gene>
    <name evidence="2" type="ORF">MKK02DRAFT_40672</name>
</gene>
<dbReference type="Proteomes" id="UP001164286">
    <property type="component" value="Unassembled WGS sequence"/>
</dbReference>
<sequence length="542" mass="58124">MPAPWTSTTFSSILRQAIAVAKNVPLASRAGAALTGRRARQALQVFQEALPTLTESAGHLNGRPLAYATEPIRLGTRSHRPMSAHARMHAAGRNFRSGSGGSRSWKAGPSMARSNVGLGSARTFASGPTSSAVSNVPVVLRAFVSLLDDEEFNHKLPRATRYTPYKPRKSTRQARRRHTRRAASIACSVDSRLSISELSHFFPYISTSTATPSLPPTVDTLVTPGTTAILSLPLSPSLSALLSSTTQVPYAAAEVGVSVLSSLSMGVLGLQEAFSLHYWHRIGPLLARLDDLGFLGGESGRGVRHEMIVDSTGRPDILRLTFSDRSEADVMQLLDGWLVEEGGRTWWGLREISEVGGETEMGAMKLSNGERKEMMEDWDESGNGAVPQVIFDADAPAEGSTVDLIFPSLETGLPVEMDQAYWSPLSPSSGSPHSLHSPISDYELESDFSMGSGSGSPISPNSPVGSLSTSILSQLSSLPSEDSRRWSVHPSEDDLEVESAVSEMWSGAGSEVWDEEDMVEVQLSWAGVGQGMGSRMGLADSW</sequence>
<evidence type="ECO:0000313" key="2">
    <source>
        <dbReference type="EMBL" id="KAI9632369.1"/>
    </source>
</evidence>
<evidence type="ECO:0000313" key="3">
    <source>
        <dbReference type="Proteomes" id="UP001164286"/>
    </source>
</evidence>
<dbReference type="RefSeq" id="XP_052942146.1">
    <property type="nucleotide sequence ID" value="XM_053091210.1"/>
</dbReference>
<feature type="region of interest" description="Disordered" evidence="1">
    <location>
        <begin position="161"/>
        <end position="183"/>
    </location>
</feature>
<organism evidence="2 3">
    <name type="scientific">Dioszegia hungarica</name>
    <dbReference type="NCBI Taxonomy" id="4972"/>
    <lineage>
        <taxon>Eukaryota</taxon>
        <taxon>Fungi</taxon>
        <taxon>Dikarya</taxon>
        <taxon>Basidiomycota</taxon>
        <taxon>Agaricomycotina</taxon>
        <taxon>Tremellomycetes</taxon>
        <taxon>Tremellales</taxon>
        <taxon>Bulleribasidiaceae</taxon>
        <taxon>Dioszegia</taxon>
    </lineage>
</organism>
<protein>
    <submittedName>
        <fullName evidence="2">Uncharacterized protein</fullName>
    </submittedName>
</protein>
<accession>A0AA38LSB2</accession>